<dbReference type="InterPro" id="IPR009737">
    <property type="entry name" value="Aim32/Apd1-like"/>
</dbReference>
<accession>A0A6J4R9C4</accession>
<dbReference type="PIRSF" id="PIRSF035042">
    <property type="entry name" value="UCP035042_thirdx"/>
    <property type="match status" value="1"/>
</dbReference>
<evidence type="ECO:0008006" key="2">
    <source>
        <dbReference type="Google" id="ProtNLM"/>
    </source>
</evidence>
<evidence type="ECO:0000313" key="1">
    <source>
        <dbReference type="EMBL" id="CAA9466567.1"/>
    </source>
</evidence>
<dbReference type="InterPro" id="IPR036249">
    <property type="entry name" value="Thioredoxin-like_sf"/>
</dbReference>
<dbReference type="EMBL" id="CADCVM010000019">
    <property type="protein sequence ID" value="CAA9466567.1"/>
    <property type="molecule type" value="Genomic_DNA"/>
</dbReference>
<dbReference type="InterPro" id="IPR010350">
    <property type="entry name" value="Aim32/Apd1-like_bac"/>
</dbReference>
<sequence>MARGESRREDRLCSLVSKANGEDPIGSAKAVKNRLIVELPQPWPRNALGSRRLVEGLRPVVEGAQDASLLDAFSAILPDREYSRNGHTRVLFVRRPEGPFAAYEREDLLVPDGELVAAVGVLLEGSGLGRFGRYRQETDHVRDLLVCTHGGRDVCCGKFGYPVYDLLRRRHASPGKLRVWRTSHLGGHRFAPTMLDLPEGLLWGHLEPWAAERLATRSGPVADLGPFYRGWAGLRSPAEQAAEREVFAREGWAWAGYLKEGRVLSSGEGRTEVRIAYRSADGAASGAYEATVEVAGTVMTMESSGDEELAEVDQYRVIRLEKA</sequence>
<organism evidence="1">
    <name type="scientific">uncultured Rubrobacteraceae bacterium</name>
    <dbReference type="NCBI Taxonomy" id="349277"/>
    <lineage>
        <taxon>Bacteria</taxon>
        <taxon>Bacillati</taxon>
        <taxon>Actinomycetota</taxon>
        <taxon>Rubrobacteria</taxon>
        <taxon>Rubrobacterales</taxon>
        <taxon>Rubrobacteraceae</taxon>
        <taxon>environmental samples</taxon>
    </lineage>
</organism>
<gene>
    <name evidence="1" type="ORF">AVDCRST_MAG05-111</name>
</gene>
<reference evidence="1" key="1">
    <citation type="submission" date="2020-02" db="EMBL/GenBank/DDBJ databases">
        <authorList>
            <person name="Meier V. D."/>
        </authorList>
    </citation>
    <scope>NUCLEOTIDE SEQUENCE</scope>
    <source>
        <strain evidence="1">AVDCRST_MAG05</strain>
    </source>
</reference>
<dbReference type="CDD" id="cd03062">
    <property type="entry name" value="TRX_Fd_Sucrase"/>
    <property type="match status" value="1"/>
</dbReference>
<proteinExistence type="predicted"/>
<dbReference type="SUPFAM" id="SSF52833">
    <property type="entry name" value="Thioredoxin-like"/>
    <property type="match status" value="1"/>
</dbReference>
<dbReference type="AlphaFoldDB" id="A0A6J4R9C4"/>
<dbReference type="Pfam" id="PF06999">
    <property type="entry name" value="Suc_Fer-like"/>
    <property type="match status" value="1"/>
</dbReference>
<dbReference type="Gene3D" id="3.40.30.10">
    <property type="entry name" value="Glutaredoxin"/>
    <property type="match status" value="1"/>
</dbReference>
<protein>
    <recommendedName>
        <fullName evidence="2">Sucraseferredoxin family protein</fullName>
    </recommendedName>
</protein>
<name>A0A6J4R9C4_9ACTN</name>